<evidence type="ECO:0000313" key="8">
    <source>
        <dbReference type="EMBL" id="KAK3944341.1"/>
    </source>
</evidence>
<evidence type="ECO:0000256" key="6">
    <source>
        <dbReference type="SAM" id="SignalP"/>
    </source>
</evidence>
<protein>
    <recommendedName>
        <fullName evidence="7">FAD-binding PCMH-type domain-containing protein</fullName>
    </recommendedName>
</protein>
<keyword evidence="6" id="KW-0732">Signal</keyword>
<dbReference type="InterPro" id="IPR050416">
    <property type="entry name" value="FAD-linked_Oxidoreductase"/>
</dbReference>
<gene>
    <name evidence="8" type="ORF">QBC46DRAFT_404595</name>
</gene>
<sequence>MRLPFALSISTLVVLATANPLAKRAAIDDCLSSAAVPVDKPGSTDWQQDANPFNQRLPYKPVAIVVPKTTEHVQAAVSCAAKVGVKVNPKSGGHSYASFGLGGEDGHMVVELDRMNQVTVDSTMQIATVQAGARLGHVATSLYQQGKRAFSHGTCPGVGVAGHALHGGFGFSSHTHGLALDWMVGATVVLANATAVNCSETEHPDLFWALRGAGSNFGIVTTFRFNTFAAPSQVTTFQVNLPWNSASQIASGWATLQNWVQTSMPSELNMRIFGSGSQTQLQGMYYGGTGGLQSAISPLLSNLGASLSNAQATDWMSAFSYYTYGQQVDVGHPYNQVETFFSKSLVTSALPTNVLQAAGQYWVSQAKPNQRQWYIIVDMYGGQNAAIPKISADTMSYAYRDKLFLFEFYDRVAGGSYPSNGFSFLNGWVNTFTSNLNSSQWGMYINYADPTMNRTEAQQNYWRQSLPRLQQIKAQVDPTELFYYPQSIQPAK</sequence>
<keyword evidence="3" id="KW-0285">Flavoprotein</keyword>
<dbReference type="InterPro" id="IPR036318">
    <property type="entry name" value="FAD-bd_PCMH-like_sf"/>
</dbReference>
<keyword evidence="5" id="KW-0560">Oxidoreductase</keyword>
<accession>A0AAN6NEJ0</accession>
<feature type="signal peptide" evidence="6">
    <location>
        <begin position="1"/>
        <end position="18"/>
    </location>
</feature>
<dbReference type="GO" id="GO:0016491">
    <property type="term" value="F:oxidoreductase activity"/>
    <property type="evidence" value="ECO:0007669"/>
    <property type="project" value="UniProtKB-KW"/>
</dbReference>
<dbReference type="GO" id="GO:0071949">
    <property type="term" value="F:FAD binding"/>
    <property type="evidence" value="ECO:0007669"/>
    <property type="project" value="InterPro"/>
</dbReference>
<comment type="caution">
    <text evidence="8">The sequence shown here is derived from an EMBL/GenBank/DDBJ whole genome shotgun (WGS) entry which is preliminary data.</text>
</comment>
<organism evidence="8 9">
    <name type="scientific">Diplogelasinospora grovesii</name>
    <dbReference type="NCBI Taxonomy" id="303347"/>
    <lineage>
        <taxon>Eukaryota</taxon>
        <taxon>Fungi</taxon>
        <taxon>Dikarya</taxon>
        <taxon>Ascomycota</taxon>
        <taxon>Pezizomycotina</taxon>
        <taxon>Sordariomycetes</taxon>
        <taxon>Sordariomycetidae</taxon>
        <taxon>Sordariales</taxon>
        <taxon>Diplogelasinosporaceae</taxon>
        <taxon>Diplogelasinospora</taxon>
    </lineage>
</organism>
<dbReference type="Pfam" id="PF01565">
    <property type="entry name" value="FAD_binding_4"/>
    <property type="match status" value="1"/>
</dbReference>
<dbReference type="SUPFAM" id="SSF56176">
    <property type="entry name" value="FAD-binding/transporter-associated domain-like"/>
    <property type="match status" value="1"/>
</dbReference>
<dbReference type="EMBL" id="MU853760">
    <property type="protein sequence ID" value="KAK3944341.1"/>
    <property type="molecule type" value="Genomic_DNA"/>
</dbReference>
<dbReference type="AlphaFoldDB" id="A0AAN6NEJ0"/>
<evidence type="ECO:0000259" key="7">
    <source>
        <dbReference type="PROSITE" id="PS51387"/>
    </source>
</evidence>
<dbReference type="PROSITE" id="PS51387">
    <property type="entry name" value="FAD_PCMH"/>
    <property type="match status" value="1"/>
</dbReference>
<keyword evidence="9" id="KW-1185">Reference proteome</keyword>
<evidence type="ECO:0000256" key="1">
    <source>
        <dbReference type="ARBA" id="ARBA00001974"/>
    </source>
</evidence>
<dbReference type="Pfam" id="PF08031">
    <property type="entry name" value="BBE"/>
    <property type="match status" value="1"/>
</dbReference>
<keyword evidence="4" id="KW-0274">FAD</keyword>
<proteinExistence type="inferred from homology"/>
<dbReference type="InterPro" id="IPR016169">
    <property type="entry name" value="FAD-bd_PCMH_sub2"/>
</dbReference>
<reference evidence="9" key="1">
    <citation type="journal article" date="2023" name="Mol. Phylogenet. Evol.">
        <title>Genome-scale phylogeny and comparative genomics of the fungal order Sordariales.</title>
        <authorList>
            <person name="Hensen N."/>
            <person name="Bonometti L."/>
            <person name="Westerberg I."/>
            <person name="Brannstrom I.O."/>
            <person name="Guillou S."/>
            <person name="Cros-Aarteil S."/>
            <person name="Calhoun S."/>
            <person name="Haridas S."/>
            <person name="Kuo A."/>
            <person name="Mondo S."/>
            <person name="Pangilinan J."/>
            <person name="Riley R."/>
            <person name="LaButti K."/>
            <person name="Andreopoulos B."/>
            <person name="Lipzen A."/>
            <person name="Chen C."/>
            <person name="Yan M."/>
            <person name="Daum C."/>
            <person name="Ng V."/>
            <person name="Clum A."/>
            <person name="Steindorff A."/>
            <person name="Ohm R.A."/>
            <person name="Martin F."/>
            <person name="Silar P."/>
            <person name="Natvig D.O."/>
            <person name="Lalanne C."/>
            <person name="Gautier V."/>
            <person name="Ament-Velasquez S.L."/>
            <person name="Kruys A."/>
            <person name="Hutchinson M.I."/>
            <person name="Powell A.J."/>
            <person name="Barry K."/>
            <person name="Miller A.N."/>
            <person name="Grigoriev I.V."/>
            <person name="Debuchy R."/>
            <person name="Gladieux P."/>
            <person name="Hiltunen Thoren M."/>
            <person name="Johannesson H."/>
        </authorList>
    </citation>
    <scope>NUCLEOTIDE SEQUENCE [LARGE SCALE GENOMIC DNA]</scope>
    <source>
        <strain evidence="9">CBS 340.73</strain>
    </source>
</reference>
<evidence type="ECO:0000256" key="5">
    <source>
        <dbReference type="ARBA" id="ARBA00023002"/>
    </source>
</evidence>
<dbReference type="PANTHER" id="PTHR42973">
    <property type="entry name" value="BINDING OXIDOREDUCTASE, PUTATIVE (AFU_ORTHOLOGUE AFUA_1G17690)-RELATED"/>
    <property type="match status" value="1"/>
</dbReference>
<comment type="similarity">
    <text evidence="2">Belongs to the oxygen-dependent FAD-linked oxidoreductase family.</text>
</comment>
<evidence type="ECO:0000256" key="2">
    <source>
        <dbReference type="ARBA" id="ARBA00005466"/>
    </source>
</evidence>
<dbReference type="PANTHER" id="PTHR42973:SF39">
    <property type="entry name" value="FAD-BINDING PCMH-TYPE DOMAIN-CONTAINING PROTEIN"/>
    <property type="match status" value="1"/>
</dbReference>
<dbReference type="Gene3D" id="3.40.462.20">
    <property type="match status" value="1"/>
</dbReference>
<comment type="cofactor">
    <cofactor evidence="1">
        <name>FAD</name>
        <dbReference type="ChEBI" id="CHEBI:57692"/>
    </cofactor>
</comment>
<evidence type="ECO:0000256" key="3">
    <source>
        <dbReference type="ARBA" id="ARBA00022630"/>
    </source>
</evidence>
<dbReference type="InterPro" id="IPR006094">
    <property type="entry name" value="Oxid_FAD_bind_N"/>
</dbReference>
<dbReference type="Gene3D" id="3.30.465.10">
    <property type="match status" value="1"/>
</dbReference>
<evidence type="ECO:0000256" key="4">
    <source>
        <dbReference type="ARBA" id="ARBA00022827"/>
    </source>
</evidence>
<name>A0AAN6NEJ0_9PEZI</name>
<dbReference type="InterPro" id="IPR016166">
    <property type="entry name" value="FAD-bd_PCMH"/>
</dbReference>
<dbReference type="InterPro" id="IPR012951">
    <property type="entry name" value="BBE"/>
</dbReference>
<dbReference type="Proteomes" id="UP001303473">
    <property type="component" value="Unassembled WGS sequence"/>
</dbReference>
<evidence type="ECO:0000313" key="9">
    <source>
        <dbReference type="Proteomes" id="UP001303473"/>
    </source>
</evidence>
<feature type="domain" description="FAD-binding PCMH-type" evidence="7">
    <location>
        <begin position="57"/>
        <end position="230"/>
    </location>
</feature>
<feature type="chain" id="PRO_5042876079" description="FAD-binding PCMH-type domain-containing protein" evidence="6">
    <location>
        <begin position="19"/>
        <end position="492"/>
    </location>
</feature>